<evidence type="ECO:0000313" key="4">
    <source>
        <dbReference type="Proteomes" id="UP000450012"/>
    </source>
</evidence>
<reference evidence="3 4" key="1">
    <citation type="submission" date="2019-12" db="EMBL/GenBank/DDBJ databases">
        <title>Novel species isolated from a subtropical stream in China.</title>
        <authorList>
            <person name="Lu H."/>
        </authorList>
    </citation>
    <scope>NUCLEOTIDE SEQUENCE [LARGE SCALE GENOMIC DNA]</scope>
    <source>
        <strain evidence="3 4">FT55W</strain>
    </source>
</reference>
<comment type="caution">
    <text evidence="3">The sequence shown here is derived from an EMBL/GenBank/DDBJ whole genome shotgun (WGS) entry which is preliminary data.</text>
</comment>
<dbReference type="GO" id="GO:0032259">
    <property type="term" value="P:methylation"/>
    <property type="evidence" value="ECO:0007669"/>
    <property type="project" value="UniProtKB-KW"/>
</dbReference>
<keyword evidence="3" id="KW-0489">Methyltransferase</keyword>
<dbReference type="Gene3D" id="3.40.50.150">
    <property type="entry name" value="Vaccinia Virus protein VP39"/>
    <property type="match status" value="1"/>
</dbReference>
<name>A0A7X4KDV6_9BURK</name>
<gene>
    <name evidence="3" type="ORF">GTP45_18590</name>
</gene>
<proteinExistence type="predicted"/>
<accession>A0A7X4KDV6</accession>
<dbReference type="PANTHER" id="PTHR34203:SF15">
    <property type="entry name" value="SLL1173 PROTEIN"/>
    <property type="match status" value="1"/>
</dbReference>
<keyword evidence="3" id="KW-0808">Transferase</keyword>
<dbReference type="Pfam" id="PF05050">
    <property type="entry name" value="Methyltransf_21"/>
    <property type="match status" value="1"/>
</dbReference>
<dbReference type="InterPro" id="IPR029063">
    <property type="entry name" value="SAM-dependent_MTases_sf"/>
</dbReference>
<dbReference type="RefSeq" id="WP_161015357.1">
    <property type="nucleotide sequence ID" value="NZ_WWCK01000005.1"/>
</dbReference>
<dbReference type="GO" id="GO:0008168">
    <property type="term" value="F:methyltransferase activity"/>
    <property type="evidence" value="ECO:0007669"/>
    <property type="project" value="UniProtKB-KW"/>
</dbReference>
<dbReference type="Proteomes" id="UP000450012">
    <property type="component" value="Unassembled WGS sequence"/>
</dbReference>
<feature type="coiled-coil region" evidence="1">
    <location>
        <begin position="243"/>
        <end position="270"/>
    </location>
</feature>
<keyword evidence="1" id="KW-0175">Coiled coil</keyword>
<dbReference type="InterPro" id="IPR052514">
    <property type="entry name" value="SAM-dependent_MTase"/>
</dbReference>
<dbReference type="NCBIfam" id="TIGR01444">
    <property type="entry name" value="fkbM_fam"/>
    <property type="match status" value="1"/>
</dbReference>
<dbReference type="AlphaFoldDB" id="A0A7X4KDV6"/>
<dbReference type="SUPFAM" id="SSF53335">
    <property type="entry name" value="S-adenosyl-L-methionine-dependent methyltransferases"/>
    <property type="match status" value="1"/>
</dbReference>
<sequence>MSFISYAQNAEDVLLWRALKHVPAGFYIDVGANDPEEHSVTKAFYDAGWHGINVEPMPSYHEVFLQARPRDINLAVACGAQEGSITLYDTPSVNGWASTDASTAQAHRAEGIDVVEVQVPLRTLSGICAEYAPQQIHFLKIDVEGFEGEVLRGMDLQKWRPWLLVIEATLPNSRETNHATWEPLVTPHGYQFAYFDGLNRYYVAQEHPELLAALTVQANVFDDYIFHHLDKAWKRATAADVAASESENRLAEIDAELAQARALLDDAHKQTAAVQAQYNVVEAALRESERASKIVQDHADAAEISRRETAAWALQLEGQLNATYASTSWKITKPLRLAGHYGKPAVLLPLLRGALRRVLVSLAKKPAVRRVVLAVLTRFPALDKRAMGWYSRLRGTSQLAPVQPGVPPAQAMMPQSARRVLADLKRSRSSS</sequence>
<evidence type="ECO:0000259" key="2">
    <source>
        <dbReference type="Pfam" id="PF05050"/>
    </source>
</evidence>
<dbReference type="EMBL" id="WWCK01000005">
    <property type="protein sequence ID" value="MYM68828.1"/>
    <property type="molecule type" value="Genomic_DNA"/>
</dbReference>
<protein>
    <submittedName>
        <fullName evidence="3">FkbM family methyltransferase</fullName>
    </submittedName>
</protein>
<feature type="domain" description="Methyltransferase FkbM" evidence="2">
    <location>
        <begin position="29"/>
        <end position="192"/>
    </location>
</feature>
<keyword evidence="4" id="KW-1185">Reference proteome</keyword>
<evidence type="ECO:0000313" key="3">
    <source>
        <dbReference type="EMBL" id="MYM68828.1"/>
    </source>
</evidence>
<dbReference type="InterPro" id="IPR006342">
    <property type="entry name" value="FkbM_mtfrase"/>
</dbReference>
<dbReference type="PANTHER" id="PTHR34203">
    <property type="entry name" value="METHYLTRANSFERASE, FKBM FAMILY PROTEIN"/>
    <property type="match status" value="1"/>
</dbReference>
<organism evidence="3 4">
    <name type="scientific">Duganella rivi</name>
    <dbReference type="NCBI Taxonomy" id="2666083"/>
    <lineage>
        <taxon>Bacteria</taxon>
        <taxon>Pseudomonadati</taxon>
        <taxon>Pseudomonadota</taxon>
        <taxon>Betaproteobacteria</taxon>
        <taxon>Burkholderiales</taxon>
        <taxon>Oxalobacteraceae</taxon>
        <taxon>Telluria group</taxon>
        <taxon>Duganella</taxon>
    </lineage>
</organism>
<evidence type="ECO:0000256" key="1">
    <source>
        <dbReference type="SAM" id="Coils"/>
    </source>
</evidence>